<feature type="region of interest" description="Disordered" evidence="5">
    <location>
        <begin position="95"/>
        <end position="159"/>
    </location>
</feature>
<feature type="compositionally biased region" description="Polar residues" evidence="5">
    <location>
        <begin position="101"/>
        <end position="117"/>
    </location>
</feature>
<evidence type="ECO:0000256" key="3">
    <source>
        <dbReference type="ARBA" id="ARBA00022483"/>
    </source>
</evidence>
<organism evidence="7 8">
    <name type="scientific">Kwoniella mangroviensis CBS 10435</name>
    <dbReference type="NCBI Taxonomy" id="1331196"/>
    <lineage>
        <taxon>Eukaryota</taxon>
        <taxon>Fungi</taxon>
        <taxon>Dikarya</taxon>
        <taxon>Basidiomycota</taxon>
        <taxon>Agaricomycotina</taxon>
        <taxon>Tremellomycetes</taxon>
        <taxon>Tremellales</taxon>
        <taxon>Cryptococcaceae</taxon>
        <taxon>Kwoniella</taxon>
    </lineage>
</organism>
<feature type="domain" description="Exocyst complex subunit Exo70 C-terminal" evidence="6">
    <location>
        <begin position="378"/>
        <end position="747"/>
    </location>
</feature>
<keyword evidence="3 4" id="KW-0268">Exocytosis</keyword>
<feature type="compositionally biased region" description="Polar residues" evidence="5">
    <location>
        <begin position="144"/>
        <end position="159"/>
    </location>
</feature>
<dbReference type="InterPro" id="IPR004140">
    <property type="entry name" value="Exo70"/>
</dbReference>
<dbReference type="GO" id="GO:0015031">
    <property type="term" value="P:protein transport"/>
    <property type="evidence" value="ECO:0007669"/>
    <property type="project" value="UniProtKB-KW"/>
</dbReference>
<feature type="compositionally biased region" description="Low complexity" evidence="5">
    <location>
        <begin position="124"/>
        <end position="143"/>
    </location>
</feature>
<comment type="function">
    <text evidence="4">Involved in the secretory pathway as part of the exocyst complex which tethers secretory vesicles to the sites of exocytosis. Also plays a role in the assembly of the exocyst.</text>
</comment>
<evidence type="ECO:0000256" key="1">
    <source>
        <dbReference type="ARBA" id="ARBA00006756"/>
    </source>
</evidence>
<dbReference type="OrthoDB" id="1922221at2759"/>
<reference evidence="8" key="2">
    <citation type="submission" date="2013-12" db="EMBL/GenBank/DDBJ databases">
        <title>Evolution of pathogenesis and genome organization in the Tremellales.</title>
        <authorList>
            <person name="Cuomo C."/>
            <person name="Litvintseva A."/>
            <person name="Heitman J."/>
            <person name="Chen Y."/>
            <person name="Sun S."/>
            <person name="Springer D."/>
            <person name="Dromer F."/>
            <person name="Young S."/>
            <person name="Zeng Q."/>
            <person name="Chapman S."/>
            <person name="Gujja S."/>
            <person name="Saif S."/>
            <person name="Birren B."/>
        </authorList>
    </citation>
    <scope>NUCLEOTIDE SEQUENCE [LARGE SCALE GENOMIC DNA]</scope>
    <source>
        <strain evidence="8">CBS 10435</strain>
    </source>
</reference>
<dbReference type="SUPFAM" id="SSF74788">
    <property type="entry name" value="Cullin repeat-like"/>
    <property type="match status" value="1"/>
</dbReference>
<reference evidence="7 8" key="1">
    <citation type="submission" date="2013-07" db="EMBL/GenBank/DDBJ databases">
        <title>The Genome Sequence of Kwoniella mangroviensis CBS10435.</title>
        <authorList>
            <consortium name="The Broad Institute Genome Sequencing Platform"/>
            <person name="Cuomo C."/>
            <person name="Litvintseva A."/>
            <person name="Chen Y."/>
            <person name="Heitman J."/>
            <person name="Sun S."/>
            <person name="Springer D."/>
            <person name="Dromer F."/>
            <person name="Young S.K."/>
            <person name="Zeng Q."/>
            <person name="Gargeya S."/>
            <person name="Fitzgerald M."/>
            <person name="Abouelleil A."/>
            <person name="Alvarado L."/>
            <person name="Berlin A.M."/>
            <person name="Chapman S.B."/>
            <person name="Dewar J."/>
            <person name="Goldberg J."/>
            <person name="Griggs A."/>
            <person name="Gujja S."/>
            <person name="Hansen M."/>
            <person name="Howarth C."/>
            <person name="Imamovic A."/>
            <person name="Larimer J."/>
            <person name="McCowan C."/>
            <person name="Murphy C."/>
            <person name="Pearson M."/>
            <person name="Priest M."/>
            <person name="Roberts A."/>
            <person name="Saif S."/>
            <person name="Shea T."/>
            <person name="Sykes S."/>
            <person name="Wortman J."/>
            <person name="Nusbaum C."/>
            <person name="Birren B."/>
        </authorList>
    </citation>
    <scope>NUCLEOTIDE SEQUENCE [LARGE SCALE GENOMIC DNA]</scope>
    <source>
        <strain evidence="7 8">CBS 10435</strain>
    </source>
</reference>
<evidence type="ECO:0000256" key="4">
    <source>
        <dbReference type="RuleBase" id="RU365026"/>
    </source>
</evidence>
<evidence type="ECO:0000256" key="2">
    <source>
        <dbReference type="ARBA" id="ARBA00022448"/>
    </source>
</evidence>
<evidence type="ECO:0000259" key="6">
    <source>
        <dbReference type="Pfam" id="PF03081"/>
    </source>
</evidence>
<evidence type="ECO:0000313" key="8">
    <source>
        <dbReference type="Proteomes" id="UP000092583"/>
    </source>
</evidence>
<protein>
    <recommendedName>
        <fullName evidence="4">Exocyst complex protein EXO70</fullName>
    </recommendedName>
</protein>
<dbReference type="InterPro" id="IPR046364">
    <property type="entry name" value="Exo70_C"/>
</dbReference>
<gene>
    <name evidence="7" type="ORF">L486_07267</name>
</gene>
<sequence length="751" mass="82297">MDEEADLALLDQHLLKTNLLSQRMTSTYLTANEKQKKIYDERANIEVGTDVSLYTLLDILGQLDNRLSRLDKTIAPLGLQPLTRKDANIEAILSHLEGGNKPSTSNSISNGKTSSNGPIRPARSIPIPSPSSITTSNIVTPTSANGPTPISTKTSSAASSPIAGYSLGNPIITNLKSSAKQLSPIQSAAPSATASPADETALLTRGPDIMALGEYFTAMDGVILDLDRMYKGLMEGRGGAREAGVKDLSNLVEIGFSGMTQLFMKISKDGMGKVVDAEALLSNGPPTPPNYFSPLSTLHPLINKITSTLYPPSNASTPKTLSIIQPIWDQTINTFAEMRGEWMCRCLSGLITKVEEADEGGIWADGRGREKVKGLTGLWEGLLSLVEAETLLITTLFPTHPPSTLLLRTLSSPIEILLRILQPTINSIKKSLSSQTFIALDLYTSLSSIQQSWENILTKCLNMTQTSLSIMEVKEVLTVLNQPVSTLRSLCLRSFPEFLVDIRTTRIDSTLTSSIADITYSTLSYLEQLQLPEFEKTVEGLLGKSHSERSWLMGQKDAPSPARNAGEEGGTVNLFVADVLGTLLIHLDARSRAMRKPIGQAFLLNNLSHIRNTTSSFHSDIIGPGAEDMLNKAFRDAKSQYLSEFHSLVNLLTTTHSTPRFGVPVPQGERHHLKESATQFFDRLSELESVILQYPLNRQDPDMRDRIAREVENIVRGGYEVFWGRCAGKGIEKYLRGSPDDITRRIQAMFR</sequence>
<comment type="similarity">
    <text evidence="1 4">Belongs to the EXO70 family.</text>
</comment>
<dbReference type="PANTHER" id="PTHR12542">
    <property type="entry name" value="EXOCYST COMPLEX PROTEIN EXO70"/>
    <property type="match status" value="1"/>
</dbReference>
<evidence type="ECO:0000256" key="5">
    <source>
        <dbReference type="SAM" id="MobiDB-lite"/>
    </source>
</evidence>
<dbReference type="InterPro" id="IPR016159">
    <property type="entry name" value="Cullin_repeat-like_dom_sf"/>
</dbReference>
<dbReference type="Gene3D" id="1.20.1280.170">
    <property type="entry name" value="Exocyst complex component Exo70"/>
    <property type="match status" value="1"/>
</dbReference>
<dbReference type="GO" id="GO:0006887">
    <property type="term" value="P:exocytosis"/>
    <property type="evidence" value="ECO:0007669"/>
    <property type="project" value="UniProtKB-KW"/>
</dbReference>
<dbReference type="GO" id="GO:0005935">
    <property type="term" value="C:cellular bud neck"/>
    <property type="evidence" value="ECO:0007669"/>
    <property type="project" value="UniProtKB-SubCell"/>
</dbReference>
<comment type="subcellular location">
    <subcellularLocation>
        <location evidence="4">Bud</location>
    </subcellularLocation>
    <subcellularLocation>
        <location evidence="4">Bud neck</location>
    </subcellularLocation>
</comment>
<evidence type="ECO:0000313" key="7">
    <source>
        <dbReference type="EMBL" id="OCF55156.1"/>
    </source>
</evidence>
<dbReference type="AlphaFoldDB" id="A0A1B9IHQ9"/>
<dbReference type="Pfam" id="PF03081">
    <property type="entry name" value="Exo70_C"/>
    <property type="match status" value="1"/>
</dbReference>
<keyword evidence="4" id="KW-0653">Protein transport</keyword>
<dbReference type="Proteomes" id="UP000092583">
    <property type="component" value="Unassembled WGS sequence"/>
</dbReference>
<name>A0A1B9IHQ9_9TREE</name>
<dbReference type="STRING" id="1331196.A0A1B9IHQ9"/>
<keyword evidence="8" id="KW-1185">Reference proteome</keyword>
<dbReference type="GO" id="GO:0000145">
    <property type="term" value="C:exocyst"/>
    <property type="evidence" value="ECO:0007669"/>
    <property type="project" value="InterPro"/>
</dbReference>
<dbReference type="GO" id="GO:0005546">
    <property type="term" value="F:phosphatidylinositol-4,5-bisphosphate binding"/>
    <property type="evidence" value="ECO:0007669"/>
    <property type="project" value="InterPro"/>
</dbReference>
<keyword evidence="2 4" id="KW-0813">Transport</keyword>
<accession>A0A1B9IHQ9</accession>
<dbReference type="EMBL" id="KI669467">
    <property type="protein sequence ID" value="OCF55156.1"/>
    <property type="molecule type" value="Genomic_DNA"/>
</dbReference>
<proteinExistence type="inferred from homology"/>
<dbReference type="PANTHER" id="PTHR12542:SF41">
    <property type="entry name" value="EXOCYST COMPLEX COMPONENT 7"/>
    <property type="match status" value="1"/>
</dbReference>